<feature type="domain" description="PNPLA" evidence="5">
    <location>
        <begin position="16"/>
        <end position="209"/>
    </location>
</feature>
<dbReference type="InterPro" id="IPR050301">
    <property type="entry name" value="NTE"/>
</dbReference>
<dbReference type="HOGENOM" id="CLU_034454_3_0_9"/>
<dbReference type="PROSITE" id="PS51635">
    <property type="entry name" value="PNPLA"/>
    <property type="match status" value="1"/>
</dbReference>
<dbReference type="Proteomes" id="UP000013085">
    <property type="component" value="Unassembled WGS sequence"/>
</dbReference>
<name>A0A0E2H4F1_9FIRM</name>
<proteinExistence type="predicted"/>
<feature type="short sequence motif" description="GXSXG" evidence="4">
    <location>
        <begin position="47"/>
        <end position="51"/>
    </location>
</feature>
<accession>A0A0E2H4F1</accession>
<evidence type="ECO:0000256" key="4">
    <source>
        <dbReference type="PROSITE-ProRule" id="PRU01161"/>
    </source>
</evidence>
<dbReference type="InterPro" id="IPR016035">
    <property type="entry name" value="Acyl_Trfase/lysoPLipase"/>
</dbReference>
<dbReference type="GO" id="GO:0016787">
    <property type="term" value="F:hydrolase activity"/>
    <property type="evidence" value="ECO:0007669"/>
    <property type="project" value="UniProtKB-UniRule"/>
</dbReference>
<keyword evidence="3 4" id="KW-0443">Lipid metabolism</keyword>
<feature type="active site" description="Nucleophile" evidence="4">
    <location>
        <position position="49"/>
    </location>
</feature>
<evidence type="ECO:0000313" key="7">
    <source>
        <dbReference type="Proteomes" id="UP000013085"/>
    </source>
</evidence>
<protein>
    <submittedName>
        <fullName evidence="6">NTE family protein</fullName>
    </submittedName>
</protein>
<dbReference type="Pfam" id="PF01734">
    <property type="entry name" value="Patatin"/>
    <property type="match status" value="1"/>
</dbReference>
<evidence type="ECO:0000256" key="1">
    <source>
        <dbReference type="ARBA" id="ARBA00022801"/>
    </source>
</evidence>
<dbReference type="GO" id="GO:0016042">
    <property type="term" value="P:lipid catabolic process"/>
    <property type="evidence" value="ECO:0007669"/>
    <property type="project" value="UniProtKB-UniRule"/>
</dbReference>
<dbReference type="PATRIC" id="fig|999408.3.peg.5043"/>
<keyword evidence="1 4" id="KW-0378">Hydrolase</keyword>
<dbReference type="RefSeq" id="WP_002594443.1">
    <property type="nucleotide sequence ID" value="NZ_KB850988.1"/>
</dbReference>
<dbReference type="PANTHER" id="PTHR14226">
    <property type="entry name" value="NEUROPATHY TARGET ESTERASE/SWISS CHEESE D.MELANOGASTER"/>
    <property type="match status" value="1"/>
</dbReference>
<dbReference type="AlphaFoldDB" id="A0A0E2H4F1"/>
<evidence type="ECO:0000256" key="2">
    <source>
        <dbReference type="ARBA" id="ARBA00022963"/>
    </source>
</evidence>
<dbReference type="SUPFAM" id="SSF52151">
    <property type="entry name" value="FabD/lysophospholipase-like"/>
    <property type="match status" value="1"/>
</dbReference>
<dbReference type="InterPro" id="IPR002641">
    <property type="entry name" value="PNPLA_dom"/>
</dbReference>
<reference evidence="6 7" key="1">
    <citation type="submission" date="2013-01" db="EMBL/GenBank/DDBJ databases">
        <title>The Genome Sequence of Clostridium clostridioforme 90A8.</title>
        <authorList>
            <consortium name="The Broad Institute Genome Sequencing Platform"/>
            <person name="Earl A."/>
            <person name="Ward D."/>
            <person name="Feldgarden M."/>
            <person name="Gevers D."/>
            <person name="Courvalin P."/>
            <person name="Lambert T."/>
            <person name="Walker B."/>
            <person name="Young S.K."/>
            <person name="Zeng Q."/>
            <person name="Gargeya S."/>
            <person name="Fitzgerald M."/>
            <person name="Haas B."/>
            <person name="Abouelleil A."/>
            <person name="Alvarado L."/>
            <person name="Arachchi H.M."/>
            <person name="Berlin A.M."/>
            <person name="Chapman S.B."/>
            <person name="Dewar J."/>
            <person name="Goldberg J."/>
            <person name="Griggs A."/>
            <person name="Gujja S."/>
            <person name="Hansen M."/>
            <person name="Howarth C."/>
            <person name="Imamovic A."/>
            <person name="Larimer J."/>
            <person name="McCowan C."/>
            <person name="Murphy C."/>
            <person name="Neiman D."/>
            <person name="Pearson M."/>
            <person name="Priest M."/>
            <person name="Roberts A."/>
            <person name="Saif S."/>
            <person name="Shea T."/>
            <person name="Sisk P."/>
            <person name="Sykes S."/>
            <person name="Wortman J."/>
            <person name="Nusbaum C."/>
            <person name="Birren B."/>
        </authorList>
    </citation>
    <scope>NUCLEOTIDE SEQUENCE [LARGE SCALE GENOMIC DNA]</scope>
    <source>
        <strain evidence="6 7">90A8</strain>
    </source>
</reference>
<dbReference type="EMBL" id="AGYR01000056">
    <property type="protein sequence ID" value="ENZ08928.1"/>
    <property type="molecule type" value="Genomic_DNA"/>
</dbReference>
<feature type="active site" description="Proton acceptor" evidence="4">
    <location>
        <position position="196"/>
    </location>
</feature>
<sequence>MDIIKLRLDLSKEYGIVLEGGGAKGAYQVGAWRALREAGIRIKGAAGTSVGALNGALICMDDFEKAERIWENISYSRVMDVDDELMERLRKFSLKDISSLASLNVGELITGAIRVLRDGGFDIAPLRALIEDVVDEEKIRNSDRELYVVTYSISDRHPLIANVKEAPEGAVADLLMASAYLIGFRQERLGGKYYMDGGGINNVPVDVLLDRGYKDVIVLRIYGYGVDTEKKLEVPGGVKLYHVAPRRDLGGLLEFDRRRARRNMLLGYFDGKRMLYGLAGRVYYIDAPEGEPYYFDKMMSEIQSLLSYMKPELETAGEAKTGREVQKETIAGYRVYTEQIFPRLAKELKLKEGWDYKELYLSILEDLAKQYRISRFKIYTVEEFLRLIHKKAGTAALKAMIPVLDSGTQV</sequence>
<evidence type="ECO:0000259" key="5">
    <source>
        <dbReference type="PROSITE" id="PS51635"/>
    </source>
</evidence>
<gene>
    <name evidence="6" type="ORF">HMPREF1090_04691</name>
</gene>
<organism evidence="6 7">
    <name type="scientific">[Clostridium] clostridioforme 90A8</name>
    <dbReference type="NCBI Taxonomy" id="999408"/>
    <lineage>
        <taxon>Bacteria</taxon>
        <taxon>Bacillati</taxon>
        <taxon>Bacillota</taxon>
        <taxon>Clostridia</taxon>
        <taxon>Lachnospirales</taxon>
        <taxon>Lachnospiraceae</taxon>
        <taxon>Enterocloster</taxon>
    </lineage>
</organism>
<keyword evidence="2 4" id="KW-0442">Lipid degradation</keyword>
<evidence type="ECO:0000256" key="3">
    <source>
        <dbReference type="ARBA" id="ARBA00023098"/>
    </source>
</evidence>
<evidence type="ECO:0000313" key="6">
    <source>
        <dbReference type="EMBL" id="ENZ08928.1"/>
    </source>
</evidence>
<dbReference type="Gene3D" id="3.40.1090.10">
    <property type="entry name" value="Cytosolic phospholipase A2 catalytic domain"/>
    <property type="match status" value="2"/>
</dbReference>
<comment type="caution">
    <text evidence="6">The sequence shown here is derived from an EMBL/GenBank/DDBJ whole genome shotgun (WGS) entry which is preliminary data.</text>
</comment>
<feature type="short sequence motif" description="DGA/G" evidence="4">
    <location>
        <begin position="196"/>
        <end position="198"/>
    </location>
</feature>
<dbReference type="CDD" id="cd07209">
    <property type="entry name" value="Pat_hypo_Ecoli_Z1214_like"/>
    <property type="match status" value="1"/>
</dbReference>
<feature type="short sequence motif" description="GXGXXG" evidence="4">
    <location>
        <begin position="20"/>
        <end position="25"/>
    </location>
</feature>
<dbReference type="PANTHER" id="PTHR14226:SF57">
    <property type="entry name" value="BLR7027 PROTEIN"/>
    <property type="match status" value="1"/>
</dbReference>